<dbReference type="PANTHER" id="PTHR43852">
    <property type="entry name" value="NUCLEOTIDYLTRANSFERASE"/>
    <property type="match status" value="1"/>
</dbReference>
<dbReference type="PANTHER" id="PTHR43852:SF3">
    <property type="entry name" value="NUCLEOTIDYLTRANSFERASE"/>
    <property type="match status" value="1"/>
</dbReference>
<comment type="caution">
    <text evidence="2">The sequence shown here is derived from an EMBL/GenBank/DDBJ whole genome shotgun (WGS) entry which is preliminary data.</text>
</comment>
<dbReference type="EMBL" id="PCVK01000086">
    <property type="protein sequence ID" value="PIQ71510.1"/>
    <property type="molecule type" value="Genomic_DNA"/>
</dbReference>
<evidence type="ECO:0000259" key="1">
    <source>
        <dbReference type="Pfam" id="PF18765"/>
    </source>
</evidence>
<dbReference type="Gene3D" id="3.30.460.10">
    <property type="entry name" value="Beta Polymerase, domain 2"/>
    <property type="match status" value="1"/>
</dbReference>
<proteinExistence type="predicted"/>
<protein>
    <recommendedName>
        <fullName evidence="1">Polymerase beta nucleotidyltransferase domain-containing protein</fullName>
    </recommendedName>
</protein>
<dbReference type="Proteomes" id="UP000229497">
    <property type="component" value="Unassembled WGS sequence"/>
</dbReference>
<organism evidence="2 3">
    <name type="scientific">Candidatus Roizmanbacteria bacterium CG11_big_fil_rev_8_21_14_0_20_37_16</name>
    <dbReference type="NCBI Taxonomy" id="1974857"/>
    <lineage>
        <taxon>Bacteria</taxon>
        <taxon>Candidatus Roizmaniibacteriota</taxon>
    </lineage>
</organism>
<feature type="domain" description="Polymerase beta nucleotidyltransferase" evidence="1">
    <location>
        <begin position="2"/>
        <end position="67"/>
    </location>
</feature>
<evidence type="ECO:0000313" key="3">
    <source>
        <dbReference type="Proteomes" id="UP000229497"/>
    </source>
</evidence>
<sequence>MSDYDFAIYFDEKILPLERSETKINLITDLMGEFKTNNIDVVSLNDNLQPLLKYHVVRYGKLIYEKKPYRLILEPDVYSNFFDYQTFSKYHNL</sequence>
<dbReference type="InterPro" id="IPR043519">
    <property type="entry name" value="NT_sf"/>
</dbReference>
<dbReference type="Pfam" id="PF18765">
    <property type="entry name" value="Polbeta"/>
    <property type="match status" value="1"/>
</dbReference>
<evidence type="ECO:0000313" key="2">
    <source>
        <dbReference type="EMBL" id="PIQ71510.1"/>
    </source>
</evidence>
<dbReference type="InterPro" id="IPR052930">
    <property type="entry name" value="TA_antitoxin_MntA"/>
</dbReference>
<dbReference type="InterPro" id="IPR041633">
    <property type="entry name" value="Polbeta"/>
</dbReference>
<accession>A0A2H0KJS6</accession>
<dbReference type="AlphaFoldDB" id="A0A2H0KJS6"/>
<gene>
    <name evidence="2" type="ORF">COV87_02980</name>
</gene>
<name>A0A2H0KJS6_9BACT</name>
<reference evidence="2 3" key="1">
    <citation type="submission" date="2017-09" db="EMBL/GenBank/DDBJ databases">
        <title>Depth-based differentiation of microbial function through sediment-hosted aquifers and enrichment of novel symbionts in the deep terrestrial subsurface.</title>
        <authorList>
            <person name="Probst A.J."/>
            <person name="Ladd B."/>
            <person name="Jarett J.K."/>
            <person name="Geller-Mcgrath D.E."/>
            <person name="Sieber C.M."/>
            <person name="Emerson J.B."/>
            <person name="Anantharaman K."/>
            <person name="Thomas B.C."/>
            <person name="Malmstrom R."/>
            <person name="Stieglmeier M."/>
            <person name="Klingl A."/>
            <person name="Woyke T."/>
            <person name="Ryan C.M."/>
            <person name="Banfield J.F."/>
        </authorList>
    </citation>
    <scope>NUCLEOTIDE SEQUENCE [LARGE SCALE GENOMIC DNA]</scope>
    <source>
        <strain evidence="2">CG11_big_fil_rev_8_21_14_0_20_37_16</strain>
    </source>
</reference>